<name>A0A0K6FXY0_9AGAM</name>
<keyword evidence="3" id="KW-1185">Reference proteome</keyword>
<evidence type="ECO:0000256" key="1">
    <source>
        <dbReference type="SAM" id="MobiDB-lite"/>
    </source>
</evidence>
<gene>
    <name evidence="2" type="ORF">RSOLAG22IIIB_09275</name>
</gene>
<feature type="compositionally biased region" description="Polar residues" evidence="1">
    <location>
        <begin position="27"/>
        <end position="56"/>
    </location>
</feature>
<sequence>MSHRTTAGMNLSNHQGYEHRQTKLTLTNHSGSTQGSAISSPETNHQDPTGTLTPYTPGNFLDSMFSLAWPVDQPRRARPQLTQPSQLDDDVDESDDLEEVQGAVIGFLSLDQTVESNGLPFVLQGCAAWLSYSSFEPLSVP</sequence>
<dbReference type="AlphaFoldDB" id="A0A0K6FXY0"/>
<organism evidence="2 3">
    <name type="scientific">Rhizoctonia solani</name>
    <dbReference type="NCBI Taxonomy" id="456999"/>
    <lineage>
        <taxon>Eukaryota</taxon>
        <taxon>Fungi</taxon>
        <taxon>Dikarya</taxon>
        <taxon>Basidiomycota</taxon>
        <taxon>Agaricomycotina</taxon>
        <taxon>Agaricomycetes</taxon>
        <taxon>Cantharellales</taxon>
        <taxon>Ceratobasidiaceae</taxon>
        <taxon>Rhizoctonia</taxon>
    </lineage>
</organism>
<protein>
    <submittedName>
        <fullName evidence="2">Uncharacterized protein</fullName>
    </submittedName>
</protein>
<feature type="region of interest" description="Disordered" evidence="1">
    <location>
        <begin position="75"/>
        <end position="96"/>
    </location>
</feature>
<proteinExistence type="predicted"/>
<dbReference type="Proteomes" id="UP000044841">
    <property type="component" value="Unassembled WGS sequence"/>
</dbReference>
<reference evidence="2 3" key="1">
    <citation type="submission" date="2015-07" db="EMBL/GenBank/DDBJ databases">
        <authorList>
            <person name="Noorani M."/>
        </authorList>
    </citation>
    <scope>NUCLEOTIDE SEQUENCE [LARGE SCALE GENOMIC DNA]</scope>
    <source>
        <strain evidence="2">BBA 69670</strain>
    </source>
</reference>
<accession>A0A0K6FXY0</accession>
<feature type="region of interest" description="Disordered" evidence="1">
    <location>
        <begin position="27"/>
        <end position="57"/>
    </location>
</feature>
<evidence type="ECO:0000313" key="2">
    <source>
        <dbReference type="EMBL" id="CUA70994.1"/>
    </source>
</evidence>
<dbReference type="EMBL" id="CYGV01001209">
    <property type="protein sequence ID" value="CUA70994.1"/>
    <property type="molecule type" value="Genomic_DNA"/>
</dbReference>
<evidence type="ECO:0000313" key="3">
    <source>
        <dbReference type="Proteomes" id="UP000044841"/>
    </source>
</evidence>
<feature type="compositionally biased region" description="Acidic residues" evidence="1">
    <location>
        <begin position="87"/>
        <end position="96"/>
    </location>
</feature>